<keyword evidence="7" id="KW-0819">tRNA processing</keyword>
<evidence type="ECO:0000256" key="7">
    <source>
        <dbReference type="ARBA" id="ARBA00022694"/>
    </source>
</evidence>
<dbReference type="InterPro" id="IPR027417">
    <property type="entry name" value="P-loop_NTPase"/>
</dbReference>
<dbReference type="CDD" id="cd19496">
    <property type="entry name" value="Elp5"/>
    <property type="match status" value="1"/>
</dbReference>
<evidence type="ECO:0000256" key="6">
    <source>
        <dbReference type="ARBA" id="ARBA00022490"/>
    </source>
</evidence>
<evidence type="ECO:0000256" key="5">
    <source>
        <dbReference type="ARBA" id="ARBA00020264"/>
    </source>
</evidence>
<dbReference type="UniPathway" id="UPA00988"/>
<keyword evidence="11" id="KW-1185">Reference proteome</keyword>
<dbReference type="Pfam" id="PF10483">
    <property type="entry name" value="Elong_Iki1"/>
    <property type="match status" value="1"/>
</dbReference>
<dbReference type="EMBL" id="CCBN010000020">
    <property type="protein sequence ID" value="CDO57296.1"/>
    <property type="molecule type" value="Genomic_DNA"/>
</dbReference>
<evidence type="ECO:0000256" key="8">
    <source>
        <dbReference type="ARBA" id="ARBA00023242"/>
    </source>
</evidence>
<proteinExistence type="inferred from homology"/>
<dbReference type="GO" id="GO:0033588">
    <property type="term" value="C:elongator holoenzyme complex"/>
    <property type="evidence" value="ECO:0007669"/>
    <property type="project" value="InterPro"/>
</dbReference>
<dbReference type="Gene3D" id="3.40.50.300">
    <property type="entry name" value="P-loop containing nucleotide triphosphate hydrolases"/>
    <property type="match status" value="1"/>
</dbReference>
<comment type="pathway">
    <text evidence="3">tRNA modification; 5-methoxycarbonylmethyl-2-thiouridine-tRNA biosynthesis.</text>
</comment>
<keyword evidence="6" id="KW-0963">Cytoplasm</keyword>
<reference evidence="10" key="1">
    <citation type="submission" date="2014-03" db="EMBL/GenBank/DDBJ databases">
        <authorList>
            <person name="Casaregola S."/>
        </authorList>
    </citation>
    <scope>NUCLEOTIDE SEQUENCE [LARGE SCALE GENOMIC DNA]</scope>
    <source>
        <strain evidence="10">CLIB 918</strain>
    </source>
</reference>
<evidence type="ECO:0000256" key="3">
    <source>
        <dbReference type="ARBA" id="ARBA00005043"/>
    </source>
</evidence>
<comment type="caution">
    <text evidence="10">The sequence shown here is derived from an EMBL/GenBank/DDBJ whole genome shotgun (WGS) entry which is preliminary data.</text>
</comment>
<dbReference type="GO" id="GO:0005634">
    <property type="term" value="C:nucleus"/>
    <property type="evidence" value="ECO:0007669"/>
    <property type="project" value="UniProtKB-SubCell"/>
</dbReference>
<dbReference type="OrthoDB" id="166907at2759"/>
<evidence type="ECO:0000313" key="10">
    <source>
        <dbReference type="EMBL" id="CDO57296.1"/>
    </source>
</evidence>
<feature type="compositionally biased region" description="Acidic residues" evidence="9">
    <location>
        <begin position="290"/>
        <end position="305"/>
    </location>
</feature>
<evidence type="ECO:0000256" key="2">
    <source>
        <dbReference type="ARBA" id="ARBA00004496"/>
    </source>
</evidence>
<name>A0A0J9XIQ4_GEOCN</name>
<protein>
    <recommendedName>
        <fullName evidence="5">Elongator complex protein 5</fullName>
    </recommendedName>
</protein>
<dbReference type="STRING" id="1173061.A0A0J9XIQ4"/>
<accession>A0A0J9XIQ4</accession>
<evidence type="ECO:0000313" key="11">
    <source>
        <dbReference type="Proteomes" id="UP000242525"/>
    </source>
</evidence>
<dbReference type="AlphaFoldDB" id="A0A0J9XIQ4"/>
<evidence type="ECO:0000256" key="4">
    <source>
        <dbReference type="ARBA" id="ARBA00009567"/>
    </source>
</evidence>
<gene>
    <name evidence="10" type="ORF">BN980_GECA20s00703g</name>
</gene>
<dbReference type="GO" id="GO:0005829">
    <property type="term" value="C:cytosol"/>
    <property type="evidence" value="ECO:0007669"/>
    <property type="project" value="TreeGrafter"/>
</dbReference>
<feature type="region of interest" description="Disordered" evidence="9">
    <location>
        <begin position="281"/>
        <end position="305"/>
    </location>
</feature>
<dbReference type="GO" id="GO:0002098">
    <property type="term" value="P:tRNA wobble uridine modification"/>
    <property type="evidence" value="ECO:0007669"/>
    <property type="project" value="InterPro"/>
</dbReference>
<evidence type="ECO:0000256" key="1">
    <source>
        <dbReference type="ARBA" id="ARBA00004123"/>
    </source>
</evidence>
<sequence length="305" mass="34407">MSIALHQQKSVILPRLLGLRDHSPFILILDTIAQSSRYLEAELFHKIPKDANVIFLSYEIRRAHERANKVINCRDMSASAIHSAVKAAQKPQSKNVVFIDSLAYIEPEELTSFLVPLIGPNSSLIATYHTDIPSNPLKQKGSFYPSTVTLLSYFATAVLQVVPLPKEDVHEEEDRAAQVEQFVLPTKSCNKPVFQVHLSHRRKSGRSIDATYIVDYNMHEIRYVVPKKENEDTGIYGAEDQALLKGLTTFNLTTTDKQKAEREKVDLPFLQAQEVGQGGAQGGAIIYEFEKDDDYDEEDPYEDPF</sequence>
<dbReference type="PANTHER" id="PTHR15641:SF1">
    <property type="entry name" value="ELONGATOR COMPLEX PROTEIN 5"/>
    <property type="match status" value="1"/>
</dbReference>
<dbReference type="Proteomes" id="UP000242525">
    <property type="component" value="Unassembled WGS sequence"/>
</dbReference>
<dbReference type="PANTHER" id="PTHR15641">
    <property type="entry name" value="ELONGATOR COMPLEX PROTEIN 5"/>
    <property type="match status" value="1"/>
</dbReference>
<keyword evidence="8" id="KW-0539">Nucleus</keyword>
<organism evidence="10 11">
    <name type="scientific">Geotrichum candidum</name>
    <name type="common">Oospora lactis</name>
    <name type="synonym">Dipodascus geotrichum</name>
    <dbReference type="NCBI Taxonomy" id="1173061"/>
    <lineage>
        <taxon>Eukaryota</taxon>
        <taxon>Fungi</taxon>
        <taxon>Dikarya</taxon>
        <taxon>Ascomycota</taxon>
        <taxon>Saccharomycotina</taxon>
        <taxon>Dipodascomycetes</taxon>
        <taxon>Dipodascales</taxon>
        <taxon>Dipodascaceae</taxon>
        <taxon>Geotrichum</taxon>
    </lineage>
</organism>
<comment type="similarity">
    <text evidence="4">Belongs to the ELP5 family.</text>
</comment>
<evidence type="ECO:0000256" key="9">
    <source>
        <dbReference type="SAM" id="MobiDB-lite"/>
    </source>
</evidence>
<comment type="subcellular location">
    <subcellularLocation>
        <location evidence="2">Cytoplasm</location>
    </subcellularLocation>
    <subcellularLocation>
        <location evidence="1">Nucleus</location>
    </subcellularLocation>
</comment>
<dbReference type="InterPro" id="IPR019519">
    <property type="entry name" value="Elp5"/>
</dbReference>
<dbReference type="GO" id="GO:0000049">
    <property type="term" value="F:tRNA binding"/>
    <property type="evidence" value="ECO:0007669"/>
    <property type="project" value="TreeGrafter"/>
</dbReference>